<dbReference type="AlphaFoldDB" id="A0A250XNV1"/>
<dbReference type="Pfam" id="PF04720">
    <property type="entry name" value="PDDEXK_6"/>
    <property type="match status" value="1"/>
</dbReference>
<evidence type="ECO:0000313" key="3">
    <source>
        <dbReference type="Proteomes" id="UP000232323"/>
    </source>
</evidence>
<feature type="compositionally biased region" description="Polar residues" evidence="1">
    <location>
        <begin position="387"/>
        <end position="399"/>
    </location>
</feature>
<feature type="region of interest" description="Disordered" evidence="1">
    <location>
        <begin position="371"/>
        <end position="409"/>
    </location>
</feature>
<dbReference type="EMBL" id="BEGY01000133">
    <property type="protein sequence ID" value="GAX84696.1"/>
    <property type="molecule type" value="Genomic_DNA"/>
</dbReference>
<reference evidence="2 3" key="1">
    <citation type="submission" date="2017-08" db="EMBL/GenBank/DDBJ databases">
        <title>Acidophilic green algal genome provides insights into adaptation to an acidic environment.</title>
        <authorList>
            <person name="Hirooka S."/>
            <person name="Hirose Y."/>
            <person name="Kanesaki Y."/>
            <person name="Higuchi S."/>
            <person name="Fujiwara T."/>
            <person name="Onuma R."/>
            <person name="Era A."/>
            <person name="Ohbayashi R."/>
            <person name="Uzuka A."/>
            <person name="Nozaki H."/>
            <person name="Yoshikawa H."/>
            <person name="Miyagishima S.Y."/>
        </authorList>
    </citation>
    <scope>NUCLEOTIDE SEQUENCE [LARGE SCALE GENOMIC DNA]</scope>
    <source>
        <strain evidence="2 3">NIES-2499</strain>
    </source>
</reference>
<name>A0A250XNV1_9CHLO</name>
<proteinExistence type="predicted"/>
<evidence type="ECO:0000313" key="2">
    <source>
        <dbReference type="EMBL" id="GAX84696.1"/>
    </source>
</evidence>
<comment type="caution">
    <text evidence="2">The sequence shown here is derived from an EMBL/GenBank/DDBJ whole genome shotgun (WGS) entry which is preliminary data.</text>
</comment>
<protein>
    <submittedName>
        <fullName evidence="2">Uncharacterized protein</fullName>
    </submittedName>
</protein>
<dbReference type="PANTHER" id="PTHR31579">
    <property type="entry name" value="OS03G0796600 PROTEIN"/>
    <property type="match status" value="1"/>
</dbReference>
<keyword evidence="3" id="KW-1185">Reference proteome</keyword>
<gene>
    <name evidence="2" type="ORF">CEUSTIGMA_g12118.t1</name>
</gene>
<dbReference type="PANTHER" id="PTHR31579:SF1">
    <property type="entry name" value="OS03G0796600 PROTEIN"/>
    <property type="match status" value="1"/>
</dbReference>
<dbReference type="Proteomes" id="UP000232323">
    <property type="component" value="Unassembled WGS sequence"/>
</dbReference>
<sequence length="445" mass="48815">MTDEDVFGLEIDDELGLVPDGSHKSSSTSSREMDAHLLLEATKESNCEKQAVNAVSAAVHKAWSELKGHERSTFMLACAIFKNTGFNVNLRSGSGSADCRQLRHTFILVRHSGAVIVVDPYFRDQFQLGRQSDPEYISFLHHEVPEVFIGVPSILVATLQVVTRMMHEAMTRQGLPIPPWRQTAAIMSKWAPAKFKDQKIDASTWNLLDPGTQCTEPLIFLKPRGQNESSSRMQSTDVRCPRFKLPGFPPTLPQARAELRSQGNSVKPQSIVVGFSSPKLYSAVPPTARSLKAMDNALLCMAQPTKLQSGTVAHARQDNDEGGAGRTPQLSSSHNSLSVGSSSLFHLVVRSMSDRGDGNMSKHRAQMISTSRPFQDRVSEHGGHVQPQPTICKPSQQPEMASILPKPDESSCSTAVTACQPQPSVYKPLLDLLPTIRIVRWRGGS</sequence>
<feature type="region of interest" description="Disordered" evidence="1">
    <location>
        <begin position="308"/>
        <end position="338"/>
    </location>
</feature>
<dbReference type="OrthoDB" id="691424at2759"/>
<feature type="compositionally biased region" description="Basic and acidic residues" evidence="1">
    <location>
        <begin position="374"/>
        <end position="383"/>
    </location>
</feature>
<organism evidence="2 3">
    <name type="scientific">Chlamydomonas eustigma</name>
    <dbReference type="NCBI Taxonomy" id="1157962"/>
    <lineage>
        <taxon>Eukaryota</taxon>
        <taxon>Viridiplantae</taxon>
        <taxon>Chlorophyta</taxon>
        <taxon>core chlorophytes</taxon>
        <taxon>Chlorophyceae</taxon>
        <taxon>CS clade</taxon>
        <taxon>Chlamydomonadales</taxon>
        <taxon>Chlamydomonadaceae</taxon>
        <taxon>Chlamydomonas</taxon>
    </lineage>
</organism>
<dbReference type="InterPro" id="IPR006502">
    <property type="entry name" value="PDDEXK-like"/>
</dbReference>
<evidence type="ECO:0000256" key="1">
    <source>
        <dbReference type="SAM" id="MobiDB-lite"/>
    </source>
</evidence>
<accession>A0A250XNV1</accession>